<feature type="coiled-coil region" evidence="1">
    <location>
        <begin position="386"/>
        <end position="431"/>
    </location>
</feature>
<feature type="region of interest" description="Disordered" evidence="2">
    <location>
        <begin position="213"/>
        <end position="322"/>
    </location>
</feature>
<dbReference type="PANTHER" id="PTHR47481">
    <property type="match status" value="1"/>
</dbReference>
<keyword evidence="1" id="KW-0175">Coiled coil</keyword>
<dbReference type="EMBL" id="OOIL02003368">
    <property type="protein sequence ID" value="VFQ87277.1"/>
    <property type="molecule type" value="Genomic_DNA"/>
</dbReference>
<evidence type="ECO:0000256" key="1">
    <source>
        <dbReference type="SAM" id="Coils"/>
    </source>
</evidence>
<evidence type="ECO:0000313" key="3">
    <source>
        <dbReference type="EMBL" id="VFQ87277.1"/>
    </source>
</evidence>
<dbReference type="Pfam" id="PF14223">
    <property type="entry name" value="Retrotran_gag_2"/>
    <property type="match status" value="1"/>
</dbReference>
<dbReference type="OrthoDB" id="97058at2759"/>
<keyword evidence="4" id="KW-1185">Reference proteome</keyword>
<reference evidence="3 4" key="1">
    <citation type="submission" date="2018-04" db="EMBL/GenBank/DDBJ databases">
        <authorList>
            <person name="Vogel A."/>
        </authorList>
    </citation>
    <scope>NUCLEOTIDE SEQUENCE [LARGE SCALE GENOMIC DNA]</scope>
</reference>
<dbReference type="PANTHER" id="PTHR47481:SF10">
    <property type="entry name" value="COPIA-LIKE POLYPROTEIN_RETROTRANSPOSON"/>
    <property type="match status" value="1"/>
</dbReference>
<gene>
    <name evidence="3" type="ORF">CCAM_LOCUS29053</name>
</gene>
<accession>A0A484MFA6</accession>
<name>A0A484MFA6_9ASTE</name>
<sequence length="717" mass="81318">MAEVSSISSDNSNSSKSPHLAFTTISSIKLHIPVKLSISEPNYKKWSRLFRLLVLRFNLMGFLEGTTKAKSSDDTEWFQFDALLQGWILSTVSDEVSDLVLANSPSAHALWTAIHKLFHDNKQAQAMQLEHRFRTTVKGNRSINDYCHLLKNLADYLDDVDAPVTEHALVLQVLQGLPQDIRGQVHFLQYQNPFPTFLEVRSALLLVEQQQTDALSNSGPPTALLSTGGGSGNHTAGEGQPRQSSGGSGRGSYGSQNRGSNGGQRGRGRGRGPNNGPDYYPYHEESPYDTPSRSFGYSPYQDKCGDYYEPHDDQDDYDEQGPMYDDQLDPLIEEILWTEKKKLYLDLALVMECSLFEPRYCRDYSLTREEQIEANRDAIKARERFLKTVQEERQLLQTQRDNEQREYWEHVQKMLEDFKKAMEQQEEMEEIVVLEEDEESETESEIESNNVSILEYPQTPSPLYIENKITLAEMIARGTMVMLPESPRSLIVQDVKPTEGPVSEPPSPAAPETLEEPVLLTCVEDTSPEEPVLEKSEPTTNPLDTDESEQPIDEELPCDAESIPSIGVLNIEVSPEDSDEAFFDSLLDGYNHSYLKESYSQISSDELLMSDTEDSGEGDAVIIEPQIESQPIEDLESQILALKANDVDTPRRLPPPPIQDESPPFFLLPPSRKNESKILDFDWKRTKQRWHQKRVKKVEFGIRFAGEPFLTQQKKEE</sequence>
<feature type="region of interest" description="Disordered" evidence="2">
    <location>
        <begin position="526"/>
        <end position="550"/>
    </location>
</feature>
<evidence type="ECO:0000256" key="2">
    <source>
        <dbReference type="SAM" id="MobiDB-lite"/>
    </source>
</evidence>
<evidence type="ECO:0000313" key="4">
    <source>
        <dbReference type="Proteomes" id="UP000595140"/>
    </source>
</evidence>
<proteinExistence type="predicted"/>
<dbReference type="AlphaFoldDB" id="A0A484MFA6"/>
<protein>
    <recommendedName>
        <fullName evidence="5">Retrotransposon gag domain-containing protein</fullName>
    </recommendedName>
</protein>
<organism evidence="3 4">
    <name type="scientific">Cuscuta campestris</name>
    <dbReference type="NCBI Taxonomy" id="132261"/>
    <lineage>
        <taxon>Eukaryota</taxon>
        <taxon>Viridiplantae</taxon>
        <taxon>Streptophyta</taxon>
        <taxon>Embryophyta</taxon>
        <taxon>Tracheophyta</taxon>
        <taxon>Spermatophyta</taxon>
        <taxon>Magnoliopsida</taxon>
        <taxon>eudicotyledons</taxon>
        <taxon>Gunneridae</taxon>
        <taxon>Pentapetalae</taxon>
        <taxon>asterids</taxon>
        <taxon>lamiids</taxon>
        <taxon>Solanales</taxon>
        <taxon>Convolvulaceae</taxon>
        <taxon>Cuscuteae</taxon>
        <taxon>Cuscuta</taxon>
        <taxon>Cuscuta subgen. Grammica</taxon>
        <taxon>Cuscuta sect. Cleistogrammica</taxon>
    </lineage>
</organism>
<dbReference type="Proteomes" id="UP000595140">
    <property type="component" value="Unassembled WGS sequence"/>
</dbReference>
<feature type="region of interest" description="Disordered" evidence="2">
    <location>
        <begin position="647"/>
        <end position="669"/>
    </location>
</feature>
<evidence type="ECO:0008006" key="5">
    <source>
        <dbReference type="Google" id="ProtNLM"/>
    </source>
</evidence>